<feature type="repeat" description="ANK" evidence="3">
    <location>
        <begin position="104"/>
        <end position="136"/>
    </location>
</feature>
<dbReference type="OrthoDB" id="341259at2759"/>
<proteinExistence type="predicted"/>
<dbReference type="InParanoid" id="A2G1K2"/>
<name>A2G1K2_TRIV3</name>
<dbReference type="AlphaFoldDB" id="A2G1K2"/>
<dbReference type="InterPro" id="IPR036770">
    <property type="entry name" value="Ankyrin_rpt-contain_sf"/>
</dbReference>
<dbReference type="STRING" id="5722.A2G1K2"/>
<dbReference type="eggNOG" id="KOG4177">
    <property type="taxonomic scope" value="Eukaryota"/>
</dbReference>
<dbReference type="InterPro" id="IPR050745">
    <property type="entry name" value="Multifunctional_regulatory"/>
</dbReference>
<dbReference type="Proteomes" id="UP000001542">
    <property type="component" value="Unassembled WGS sequence"/>
</dbReference>
<dbReference type="EMBL" id="DS114248">
    <property type="protein sequence ID" value="EAX88960.1"/>
    <property type="molecule type" value="Genomic_DNA"/>
</dbReference>
<evidence type="ECO:0000256" key="1">
    <source>
        <dbReference type="ARBA" id="ARBA00022737"/>
    </source>
</evidence>
<dbReference type="RefSeq" id="XP_001301890.1">
    <property type="nucleotide sequence ID" value="XM_001301889.1"/>
</dbReference>
<protein>
    <submittedName>
        <fullName evidence="4">Ankyrin repeat protein, putative</fullName>
    </submittedName>
</protein>
<dbReference type="InterPro" id="IPR002110">
    <property type="entry name" value="Ankyrin_rpt"/>
</dbReference>
<sequence>MKDIYGKTALHIGSNKSPDLIRFLISNGADVNLKDNDGQTFLHQIYSPSNLAAIWGVLLTHAVDINAKDKKGCTPLHYAVIRGLVKLVKFLVSHGVDVNSKDFLGSTPLHYAAEQFSFDIVEVLISNGANINEKNNKNQTALSLAIESPPEYKIYYNKTIELLKSNGGIC</sequence>
<keyword evidence="1" id="KW-0677">Repeat</keyword>
<dbReference type="SMART" id="SM00248">
    <property type="entry name" value="ANK"/>
    <property type="match status" value="3"/>
</dbReference>
<dbReference type="Pfam" id="PF12796">
    <property type="entry name" value="Ank_2"/>
    <property type="match status" value="2"/>
</dbReference>
<dbReference type="PANTHER" id="PTHR24189:SF50">
    <property type="entry name" value="ANKYRIN REPEAT AND SOCS BOX PROTEIN 2"/>
    <property type="match status" value="1"/>
</dbReference>
<dbReference type="PROSITE" id="PS50297">
    <property type="entry name" value="ANK_REP_REGION"/>
    <property type="match status" value="2"/>
</dbReference>
<accession>A2G1K2</accession>
<feature type="repeat" description="ANK" evidence="3">
    <location>
        <begin position="71"/>
        <end position="103"/>
    </location>
</feature>
<keyword evidence="5" id="KW-1185">Reference proteome</keyword>
<keyword evidence="2 3" id="KW-0040">ANK repeat</keyword>
<dbReference type="VEuPathDB" id="TrichDB:TVAG_302790"/>
<dbReference type="PROSITE" id="PS50088">
    <property type="entry name" value="ANK_REPEAT"/>
    <property type="match status" value="3"/>
</dbReference>
<gene>
    <name evidence="4" type="ORF">TVAG_054000</name>
</gene>
<dbReference type="PRINTS" id="PR01415">
    <property type="entry name" value="ANKYRIN"/>
</dbReference>
<dbReference type="VEuPathDB" id="TrichDB:TVAGG3_0917430"/>
<reference evidence="4" key="1">
    <citation type="submission" date="2006-10" db="EMBL/GenBank/DDBJ databases">
        <authorList>
            <person name="Amadeo P."/>
            <person name="Zhao Q."/>
            <person name="Wortman J."/>
            <person name="Fraser-Liggett C."/>
            <person name="Carlton J."/>
        </authorList>
    </citation>
    <scope>NUCLEOTIDE SEQUENCE</scope>
    <source>
        <strain evidence="4">G3</strain>
    </source>
</reference>
<evidence type="ECO:0000313" key="5">
    <source>
        <dbReference type="Proteomes" id="UP000001542"/>
    </source>
</evidence>
<organism evidence="4 5">
    <name type="scientific">Trichomonas vaginalis (strain ATCC PRA-98 / G3)</name>
    <dbReference type="NCBI Taxonomy" id="412133"/>
    <lineage>
        <taxon>Eukaryota</taxon>
        <taxon>Metamonada</taxon>
        <taxon>Parabasalia</taxon>
        <taxon>Trichomonadida</taxon>
        <taxon>Trichomonadidae</taxon>
        <taxon>Trichomonas</taxon>
    </lineage>
</organism>
<dbReference type="KEGG" id="tva:4746625"/>
<evidence type="ECO:0000313" key="4">
    <source>
        <dbReference type="EMBL" id="EAX88960.1"/>
    </source>
</evidence>
<feature type="repeat" description="ANK" evidence="3">
    <location>
        <begin position="5"/>
        <end position="36"/>
    </location>
</feature>
<dbReference type="Gene3D" id="1.25.40.20">
    <property type="entry name" value="Ankyrin repeat-containing domain"/>
    <property type="match status" value="3"/>
</dbReference>
<dbReference type="SUPFAM" id="SSF48403">
    <property type="entry name" value="Ankyrin repeat"/>
    <property type="match status" value="1"/>
</dbReference>
<reference evidence="4" key="2">
    <citation type="journal article" date="2007" name="Science">
        <title>Draft genome sequence of the sexually transmitted pathogen Trichomonas vaginalis.</title>
        <authorList>
            <person name="Carlton J.M."/>
            <person name="Hirt R.P."/>
            <person name="Silva J.C."/>
            <person name="Delcher A.L."/>
            <person name="Schatz M."/>
            <person name="Zhao Q."/>
            <person name="Wortman J.R."/>
            <person name="Bidwell S.L."/>
            <person name="Alsmark U.C.M."/>
            <person name="Besteiro S."/>
            <person name="Sicheritz-Ponten T."/>
            <person name="Noel C.J."/>
            <person name="Dacks J.B."/>
            <person name="Foster P.G."/>
            <person name="Simillion C."/>
            <person name="Van de Peer Y."/>
            <person name="Miranda-Saavedra D."/>
            <person name="Barton G.J."/>
            <person name="Westrop G.D."/>
            <person name="Mueller S."/>
            <person name="Dessi D."/>
            <person name="Fiori P.L."/>
            <person name="Ren Q."/>
            <person name="Paulsen I."/>
            <person name="Zhang H."/>
            <person name="Bastida-Corcuera F.D."/>
            <person name="Simoes-Barbosa A."/>
            <person name="Brown M.T."/>
            <person name="Hayes R.D."/>
            <person name="Mukherjee M."/>
            <person name="Okumura C.Y."/>
            <person name="Schneider R."/>
            <person name="Smith A.J."/>
            <person name="Vanacova S."/>
            <person name="Villalvazo M."/>
            <person name="Haas B.J."/>
            <person name="Pertea M."/>
            <person name="Feldblyum T.V."/>
            <person name="Utterback T.R."/>
            <person name="Shu C.L."/>
            <person name="Osoegawa K."/>
            <person name="de Jong P.J."/>
            <person name="Hrdy I."/>
            <person name="Horvathova L."/>
            <person name="Zubacova Z."/>
            <person name="Dolezal P."/>
            <person name="Malik S.B."/>
            <person name="Logsdon J.M. Jr."/>
            <person name="Henze K."/>
            <person name="Gupta A."/>
            <person name="Wang C.C."/>
            <person name="Dunne R.L."/>
            <person name="Upcroft J.A."/>
            <person name="Upcroft P."/>
            <person name="White O."/>
            <person name="Salzberg S.L."/>
            <person name="Tang P."/>
            <person name="Chiu C.-H."/>
            <person name="Lee Y.-S."/>
            <person name="Embley T.M."/>
            <person name="Coombs G.H."/>
            <person name="Mottram J.C."/>
            <person name="Tachezy J."/>
            <person name="Fraser-Liggett C.M."/>
            <person name="Johnson P.J."/>
        </authorList>
    </citation>
    <scope>NUCLEOTIDE SEQUENCE [LARGE SCALE GENOMIC DNA]</scope>
    <source>
        <strain evidence="4">G3</strain>
    </source>
</reference>
<evidence type="ECO:0000256" key="2">
    <source>
        <dbReference type="ARBA" id="ARBA00023043"/>
    </source>
</evidence>
<dbReference type="PANTHER" id="PTHR24189">
    <property type="entry name" value="MYOTROPHIN"/>
    <property type="match status" value="1"/>
</dbReference>
<evidence type="ECO:0000256" key="3">
    <source>
        <dbReference type="PROSITE-ProRule" id="PRU00023"/>
    </source>
</evidence>